<dbReference type="SUPFAM" id="SSF46689">
    <property type="entry name" value="Homeodomain-like"/>
    <property type="match status" value="1"/>
</dbReference>
<feature type="domain" description="Myb-like" evidence="5">
    <location>
        <begin position="7"/>
        <end position="59"/>
    </location>
</feature>
<dbReference type="InterPro" id="IPR009057">
    <property type="entry name" value="Homeodomain-like_sf"/>
</dbReference>
<gene>
    <name evidence="7" type="ORF">BVC80_9067g61</name>
</gene>
<sequence>MEREGNKQELKKGPWKPEEDLLLTRYIETHGEGKWATVSKRSGLMRGGKSCRLRWKNYLRPNLKRGGMSEEEEDLIIRMHKLLGNRWSLIAGRLPGRTDNEVKNYWNTHLTKRQPQQKPEGPKLKRRKLSHLTDAQPIYHQSPNKTDELDEGNDIQTTIKGAEEGSNAMTAVSHSWMDVIKSSNNEIQSQWLPMDVKFYEEPYLPFLDSRFCIESFGVGAENYWTGSLSYILDDLYPVLL</sequence>
<dbReference type="EMBL" id="MVGT01004388">
    <property type="protein sequence ID" value="OUZ99872.1"/>
    <property type="molecule type" value="Genomic_DNA"/>
</dbReference>
<keyword evidence="8" id="KW-1185">Reference proteome</keyword>
<reference evidence="7 8" key="1">
    <citation type="journal article" date="2017" name="Mol. Plant">
        <title>The Genome of Medicinal Plant Macleaya cordata Provides New Insights into Benzylisoquinoline Alkaloids Metabolism.</title>
        <authorList>
            <person name="Liu X."/>
            <person name="Liu Y."/>
            <person name="Huang P."/>
            <person name="Ma Y."/>
            <person name="Qing Z."/>
            <person name="Tang Q."/>
            <person name="Cao H."/>
            <person name="Cheng P."/>
            <person name="Zheng Y."/>
            <person name="Yuan Z."/>
            <person name="Zhou Y."/>
            <person name="Liu J."/>
            <person name="Tang Z."/>
            <person name="Zhuo Y."/>
            <person name="Zhang Y."/>
            <person name="Yu L."/>
            <person name="Huang J."/>
            <person name="Yang P."/>
            <person name="Peng Q."/>
            <person name="Zhang J."/>
            <person name="Jiang W."/>
            <person name="Zhang Z."/>
            <person name="Lin K."/>
            <person name="Ro D.K."/>
            <person name="Chen X."/>
            <person name="Xiong X."/>
            <person name="Shang Y."/>
            <person name="Huang S."/>
            <person name="Zeng J."/>
        </authorList>
    </citation>
    <scope>NUCLEOTIDE SEQUENCE [LARGE SCALE GENOMIC DNA]</scope>
    <source>
        <strain evidence="8">cv. BLH2017</strain>
        <tissue evidence="7">Root</tissue>
    </source>
</reference>
<dbReference type="PROSITE" id="PS50090">
    <property type="entry name" value="MYB_LIKE"/>
    <property type="match status" value="2"/>
</dbReference>
<proteinExistence type="predicted"/>
<dbReference type="InterPro" id="IPR015495">
    <property type="entry name" value="Myb_TF_plants"/>
</dbReference>
<dbReference type="PANTHER" id="PTHR47999">
    <property type="entry name" value="TRANSCRIPTION FACTOR MYB8-RELATED-RELATED"/>
    <property type="match status" value="1"/>
</dbReference>
<dbReference type="FunCoup" id="A0A200PNU9">
    <property type="interactions" value="2"/>
</dbReference>
<dbReference type="Proteomes" id="UP000195402">
    <property type="component" value="Unassembled WGS sequence"/>
</dbReference>
<dbReference type="OrthoDB" id="2143914at2759"/>
<dbReference type="GO" id="GO:0005634">
    <property type="term" value="C:nucleus"/>
    <property type="evidence" value="ECO:0007669"/>
    <property type="project" value="UniProtKB-SubCell"/>
</dbReference>
<dbReference type="PANTHER" id="PTHR47999:SF21">
    <property type="entry name" value="TRANSCRIPTION FACTOR MYB82-LIKE"/>
    <property type="match status" value="1"/>
</dbReference>
<evidence type="ECO:0000313" key="7">
    <source>
        <dbReference type="EMBL" id="OUZ99872.1"/>
    </source>
</evidence>
<comment type="subcellular location">
    <subcellularLocation>
        <location evidence="1">Nucleus</location>
    </subcellularLocation>
</comment>
<dbReference type="Gene3D" id="1.10.10.60">
    <property type="entry name" value="Homeodomain-like"/>
    <property type="match status" value="2"/>
</dbReference>
<dbReference type="InParanoid" id="A0A200PNU9"/>
<dbReference type="AlphaFoldDB" id="A0A200PNU9"/>
<keyword evidence="3" id="KW-0238">DNA-binding</keyword>
<accession>A0A200PNU9</accession>
<dbReference type="GO" id="GO:0003677">
    <property type="term" value="F:DNA binding"/>
    <property type="evidence" value="ECO:0007669"/>
    <property type="project" value="UniProtKB-KW"/>
</dbReference>
<dbReference type="CDD" id="cd00167">
    <property type="entry name" value="SANT"/>
    <property type="match status" value="2"/>
</dbReference>
<dbReference type="PROSITE" id="PS51294">
    <property type="entry name" value="HTH_MYB"/>
    <property type="match status" value="2"/>
</dbReference>
<dbReference type="Pfam" id="PF00249">
    <property type="entry name" value="Myb_DNA-binding"/>
    <property type="match status" value="2"/>
</dbReference>
<name>A0A200PNU9_MACCD</name>
<comment type="caution">
    <text evidence="7">The sequence shown here is derived from an EMBL/GenBank/DDBJ whole genome shotgun (WGS) entry which is preliminary data.</text>
</comment>
<evidence type="ECO:0000256" key="4">
    <source>
        <dbReference type="ARBA" id="ARBA00023242"/>
    </source>
</evidence>
<keyword evidence="4" id="KW-0539">Nucleus</keyword>
<protein>
    <submittedName>
        <fullName evidence="7">SANT/Myb domain</fullName>
    </submittedName>
</protein>
<evidence type="ECO:0000256" key="3">
    <source>
        <dbReference type="ARBA" id="ARBA00023125"/>
    </source>
</evidence>
<dbReference type="OMA" id="CKTNDES"/>
<feature type="domain" description="Myb-like" evidence="5">
    <location>
        <begin position="60"/>
        <end position="110"/>
    </location>
</feature>
<keyword evidence="2" id="KW-0677">Repeat</keyword>
<evidence type="ECO:0000259" key="6">
    <source>
        <dbReference type="PROSITE" id="PS51294"/>
    </source>
</evidence>
<dbReference type="InterPro" id="IPR017930">
    <property type="entry name" value="Myb_dom"/>
</dbReference>
<evidence type="ECO:0000256" key="2">
    <source>
        <dbReference type="ARBA" id="ARBA00022737"/>
    </source>
</evidence>
<organism evidence="7 8">
    <name type="scientific">Macleaya cordata</name>
    <name type="common">Five-seeded plume-poppy</name>
    <name type="synonym">Bocconia cordata</name>
    <dbReference type="NCBI Taxonomy" id="56857"/>
    <lineage>
        <taxon>Eukaryota</taxon>
        <taxon>Viridiplantae</taxon>
        <taxon>Streptophyta</taxon>
        <taxon>Embryophyta</taxon>
        <taxon>Tracheophyta</taxon>
        <taxon>Spermatophyta</taxon>
        <taxon>Magnoliopsida</taxon>
        <taxon>Ranunculales</taxon>
        <taxon>Papaveraceae</taxon>
        <taxon>Papaveroideae</taxon>
        <taxon>Macleaya</taxon>
    </lineage>
</organism>
<evidence type="ECO:0000313" key="8">
    <source>
        <dbReference type="Proteomes" id="UP000195402"/>
    </source>
</evidence>
<dbReference type="SMART" id="SM00717">
    <property type="entry name" value="SANT"/>
    <property type="match status" value="2"/>
</dbReference>
<feature type="domain" description="HTH myb-type" evidence="6">
    <location>
        <begin position="7"/>
        <end position="59"/>
    </location>
</feature>
<dbReference type="FunFam" id="1.10.10.60:FF:000001">
    <property type="entry name" value="MYB-related transcription factor"/>
    <property type="match status" value="1"/>
</dbReference>
<dbReference type="InterPro" id="IPR001005">
    <property type="entry name" value="SANT/Myb"/>
</dbReference>
<evidence type="ECO:0000256" key="1">
    <source>
        <dbReference type="ARBA" id="ARBA00004123"/>
    </source>
</evidence>
<evidence type="ECO:0000259" key="5">
    <source>
        <dbReference type="PROSITE" id="PS50090"/>
    </source>
</evidence>
<feature type="domain" description="HTH myb-type" evidence="6">
    <location>
        <begin position="60"/>
        <end position="114"/>
    </location>
</feature>